<accession>A0ACB9RTI3</accession>
<dbReference type="EMBL" id="CM042882">
    <property type="protein sequence ID" value="KAI4381728.1"/>
    <property type="molecule type" value="Genomic_DNA"/>
</dbReference>
<reference evidence="2" key="1">
    <citation type="journal article" date="2023" name="Front. Plant Sci.">
        <title>Chromosomal-level genome assembly of Melastoma candidum provides insights into trichome evolution.</title>
        <authorList>
            <person name="Zhong Y."/>
            <person name="Wu W."/>
            <person name="Sun C."/>
            <person name="Zou P."/>
            <person name="Liu Y."/>
            <person name="Dai S."/>
            <person name="Zhou R."/>
        </authorList>
    </citation>
    <scope>NUCLEOTIDE SEQUENCE [LARGE SCALE GENOMIC DNA]</scope>
</reference>
<sequence>MEITKFCSPCLKLVLGKVSVVHRAQEISFVLFILFYVSSRIPVAFQHLLNYSLRLLDFVASPAFAFCLCNAIIAAVFSKALRSAAEDGTVGEASDRMTEIHNNLQAHWTLSLILSDAYIKEEHSEKVVPRDEKITGQFVNFSKDEEESESNKEPPAPDFGKDCYNDEDEGSMSCEKVPMTTDELKRRVEDFIARELRFRREESLAIVLPSY</sequence>
<organism evidence="1 2">
    <name type="scientific">Melastoma candidum</name>
    <dbReference type="NCBI Taxonomy" id="119954"/>
    <lineage>
        <taxon>Eukaryota</taxon>
        <taxon>Viridiplantae</taxon>
        <taxon>Streptophyta</taxon>
        <taxon>Embryophyta</taxon>
        <taxon>Tracheophyta</taxon>
        <taxon>Spermatophyta</taxon>
        <taxon>Magnoliopsida</taxon>
        <taxon>eudicotyledons</taxon>
        <taxon>Gunneridae</taxon>
        <taxon>Pentapetalae</taxon>
        <taxon>rosids</taxon>
        <taxon>malvids</taxon>
        <taxon>Myrtales</taxon>
        <taxon>Melastomataceae</taxon>
        <taxon>Melastomatoideae</taxon>
        <taxon>Melastomateae</taxon>
        <taxon>Melastoma</taxon>
    </lineage>
</organism>
<dbReference type="Proteomes" id="UP001057402">
    <property type="component" value="Chromosome 3"/>
</dbReference>
<keyword evidence="2" id="KW-1185">Reference proteome</keyword>
<gene>
    <name evidence="1" type="ORF">MLD38_007775</name>
</gene>
<evidence type="ECO:0000313" key="1">
    <source>
        <dbReference type="EMBL" id="KAI4381728.1"/>
    </source>
</evidence>
<proteinExistence type="predicted"/>
<protein>
    <submittedName>
        <fullName evidence="1">Uncharacterized protein</fullName>
    </submittedName>
</protein>
<evidence type="ECO:0000313" key="2">
    <source>
        <dbReference type="Proteomes" id="UP001057402"/>
    </source>
</evidence>
<name>A0ACB9RTI3_9MYRT</name>
<comment type="caution">
    <text evidence="1">The sequence shown here is derived from an EMBL/GenBank/DDBJ whole genome shotgun (WGS) entry which is preliminary data.</text>
</comment>